<organism evidence="2 3">
    <name type="scientific">Acropora cervicornis</name>
    <name type="common">Staghorn coral</name>
    <dbReference type="NCBI Taxonomy" id="6130"/>
    <lineage>
        <taxon>Eukaryota</taxon>
        <taxon>Metazoa</taxon>
        <taxon>Cnidaria</taxon>
        <taxon>Anthozoa</taxon>
        <taxon>Hexacorallia</taxon>
        <taxon>Scleractinia</taxon>
        <taxon>Astrocoeniina</taxon>
        <taxon>Acroporidae</taxon>
        <taxon>Acropora</taxon>
    </lineage>
</organism>
<feature type="region of interest" description="Disordered" evidence="1">
    <location>
        <begin position="1"/>
        <end position="38"/>
    </location>
</feature>
<keyword evidence="3" id="KW-1185">Reference proteome</keyword>
<feature type="compositionally biased region" description="Basic and acidic residues" evidence="1">
    <location>
        <begin position="894"/>
        <end position="916"/>
    </location>
</feature>
<sequence length="1229" mass="137585">MCALAAKLQGELDKSETQTESDESDEDTAEDAKKSPALVRSDLFAVTKHLRGQMKEKEKESRSENDSLEITYEAASEIIPDNLYNHLAWIMYNSGVELSATGRVTLPEHQDRKVVSVAQELTANTTTMPMPMHVGLSLYILKQTGSKELVRILNKFGLAISYDDAQRYISTDAHEVDLQTIENGVFIPSEIVPGRFTQCVLNNLDFHENTKDGSTLHATSHAILQYPDDNSTSRSSVSVPLEKQRRKTVAESESMTVTETDVSLKDRREARSISGVPLASQQGQPTSLIADEHFVWTLIRLLVSRDDGDTTAPTWNEFHEILSGNEAPKPRTVIEYGPLFPQSPTDPAVVQASLDYFMLLTRKLGQDTTVVTADQAIYDIVKGKEILVPHDKETYCLKYANVVTRLGGFHIAENFLKSIGFFMKDSGIEELLTESGVCKGGTANKVIAGRDYYKMVRCHTLVSEAMVGLAWDAFEQRTLAEGRHDLDYGDSLDNLHESLLHKDPASALNSCTAESLYVDMVSLLKRFIKAERAGKWMEHLTEIQHMLPYIVAAKHTNYMSCLPLYLKEMRDLEEKHPAVYNNFIRGRFTVHRTEGRFNGIWTDMALTYNKEGKTSLVKGISQNPGAREKYIKSAPFLSHVSESVKAMAQLEKKRTSSHHHGASYSQAREEQTLVETIRKVVTENMVNPFTTTNHSDLLNIASGEKSPSNDLIAARELGLEAMKKAEEDNSSKLVPPKLITFSTKKSAASKAQNLVKIYQDDSSVSRALCFLQSSEEHTREATFSHEWTAYPSSLFEVDPRVEQGYAMRKGAKSDYLTALMSLVTPEVSQPSSLPASNLRSVFLVDTMAFVNRFQYLGAKTFADITQRYVRRILSLMPSKCTCVNVLGDRYDIGEDKSLKGDERQRRNQSEQSREFHPSNALPVPDFKMLMKNPRNKANFLEFVTESLCVDKHMIPENVTFILGGTSRESARTVVISNATVSTLDELSCSLHEEANTRIMAHLWYSVEQLGCTRAVVHATDTDIIILSMYYYCRLASLQELWVQTKPDRFLPIHELVASLSGKYMKHQEELTAILLCVYVLSGCDTVSYPFRRGKKKAAAVAIDMVGRLRNLAAYGSSEDFTVTEAIKAEATLVFAALYGKRGHDCSLNTLRQHMFASSKSDLRMLPPTDDAFNLHLLRALYQLALYKKAHLSNPALPPATEFGRVLINGRLCPLLMTIQAKPNILQPVS</sequence>
<gene>
    <name evidence="2" type="ORF">P5673_033089</name>
</gene>
<dbReference type="EMBL" id="JARQWQ010000212">
    <property type="protein sequence ID" value="KAK2547124.1"/>
    <property type="molecule type" value="Genomic_DNA"/>
</dbReference>
<feature type="region of interest" description="Disordered" evidence="1">
    <location>
        <begin position="894"/>
        <end position="921"/>
    </location>
</feature>
<feature type="compositionally biased region" description="Acidic residues" evidence="1">
    <location>
        <begin position="19"/>
        <end position="29"/>
    </location>
</feature>
<name>A0AAD9PQD4_ACRCE</name>
<reference evidence="2" key="1">
    <citation type="journal article" date="2023" name="G3 (Bethesda)">
        <title>Whole genome assembly and annotation of the endangered Caribbean coral Acropora cervicornis.</title>
        <authorList>
            <person name="Selwyn J.D."/>
            <person name="Vollmer S.V."/>
        </authorList>
    </citation>
    <scope>NUCLEOTIDE SEQUENCE</scope>
    <source>
        <strain evidence="2">K2</strain>
    </source>
</reference>
<accession>A0AAD9PQD4</accession>
<dbReference type="AlphaFoldDB" id="A0AAD9PQD4"/>
<comment type="caution">
    <text evidence="2">The sequence shown here is derived from an EMBL/GenBank/DDBJ whole genome shotgun (WGS) entry which is preliminary data.</text>
</comment>
<evidence type="ECO:0000313" key="2">
    <source>
        <dbReference type="EMBL" id="KAK2547124.1"/>
    </source>
</evidence>
<evidence type="ECO:0000313" key="3">
    <source>
        <dbReference type="Proteomes" id="UP001249851"/>
    </source>
</evidence>
<reference evidence="2" key="2">
    <citation type="journal article" date="2023" name="Science">
        <title>Genomic signatures of disease resistance in endangered staghorn corals.</title>
        <authorList>
            <person name="Vollmer S.V."/>
            <person name="Selwyn J.D."/>
            <person name="Despard B.A."/>
            <person name="Roesel C.L."/>
        </authorList>
    </citation>
    <scope>NUCLEOTIDE SEQUENCE</scope>
    <source>
        <strain evidence="2">K2</strain>
    </source>
</reference>
<feature type="compositionally biased region" description="Polar residues" evidence="1">
    <location>
        <begin position="228"/>
        <end position="238"/>
    </location>
</feature>
<protein>
    <submittedName>
        <fullName evidence="2">Uncharacterized protein</fullName>
    </submittedName>
</protein>
<dbReference type="PANTHER" id="PTHR47018">
    <property type="entry name" value="CXC DOMAIN-CONTAINING PROTEIN-RELATED"/>
    <property type="match status" value="1"/>
</dbReference>
<dbReference type="PANTHER" id="PTHR47018:SF1">
    <property type="entry name" value="TESMIN_TSO1-LIKE CXC DOMAIN-CONTAINING PROTEIN"/>
    <property type="match status" value="1"/>
</dbReference>
<feature type="region of interest" description="Disordered" evidence="1">
    <location>
        <begin position="226"/>
        <end position="256"/>
    </location>
</feature>
<dbReference type="Proteomes" id="UP001249851">
    <property type="component" value="Unassembled WGS sequence"/>
</dbReference>
<evidence type="ECO:0000256" key="1">
    <source>
        <dbReference type="SAM" id="MobiDB-lite"/>
    </source>
</evidence>
<proteinExistence type="predicted"/>